<protein>
    <submittedName>
        <fullName evidence="1">Uncharacterized protein</fullName>
    </submittedName>
</protein>
<dbReference type="PANTHER" id="PTHR46759:SF1">
    <property type="entry name" value="LEUCINE-RICH REPEAT-CONTAINING PROTEIN 72"/>
    <property type="match status" value="1"/>
</dbReference>
<dbReference type="Gene3D" id="3.80.10.10">
    <property type="entry name" value="Ribonuclease Inhibitor"/>
    <property type="match status" value="1"/>
</dbReference>
<dbReference type="AlphaFoldDB" id="A0AAN7PKP1"/>
<evidence type="ECO:0000313" key="1">
    <source>
        <dbReference type="EMBL" id="KAK4884651.1"/>
    </source>
</evidence>
<gene>
    <name evidence="1" type="ORF">RN001_000922</name>
</gene>
<dbReference type="SUPFAM" id="SSF52058">
    <property type="entry name" value="L domain-like"/>
    <property type="match status" value="1"/>
</dbReference>
<comment type="caution">
    <text evidence="1">The sequence shown here is derived from an EMBL/GenBank/DDBJ whole genome shotgun (WGS) entry which is preliminary data.</text>
</comment>
<organism evidence="1 2">
    <name type="scientific">Aquatica leii</name>
    <dbReference type="NCBI Taxonomy" id="1421715"/>
    <lineage>
        <taxon>Eukaryota</taxon>
        <taxon>Metazoa</taxon>
        <taxon>Ecdysozoa</taxon>
        <taxon>Arthropoda</taxon>
        <taxon>Hexapoda</taxon>
        <taxon>Insecta</taxon>
        <taxon>Pterygota</taxon>
        <taxon>Neoptera</taxon>
        <taxon>Endopterygota</taxon>
        <taxon>Coleoptera</taxon>
        <taxon>Polyphaga</taxon>
        <taxon>Elateriformia</taxon>
        <taxon>Elateroidea</taxon>
        <taxon>Lampyridae</taxon>
        <taxon>Luciolinae</taxon>
        <taxon>Aquatica</taxon>
    </lineage>
</organism>
<keyword evidence="2" id="KW-1185">Reference proteome</keyword>
<proteinExistence type="predicted"/>
<dbReference type="InterPro" id="IPR042655">
    <property type="entry name" value="LRC72"/>
</dbReference>
<reference evidence="2" key="1">
    <citation type="submission" date="2023-01" db="EMBL/GenBank/DDBJ databases">
        <title>Key to firefly adult light organ development and bioluminescence: homeobox transcription factors regulate luciferase expression and transportation to peroxisome.</title>
        <authorList>
            <person name="Fu X."/>
        </authorList>
    </citation>
    <scope>NUCLEOTIDE SEQUENCE [LARGE SCALE GENOMIC DNA]</scope>
</reference>
<dbReference type="PANTHER" id="PTHR46759">
    <property type="entry name" value="LEUCINE-RICH REPEAT-CONTAINING PROTEIN 72"/>
    <property type="match status" value="1"/>
</dbReference>
<dbReference type="Proteomes" id="UP001353858">
    <property type="component" value="Unassembled WGS sequence"/>
</dbReference>
<evidence type="ECO:0000313" key="2">
    <source>
        <dbReference type="Proteomes" id="UP001353858"/>
    </source>
</evidence>
<sequence>MTTSEMKIFLVLRAKLKVTIRRTVAWIKCCLEVLVISHNNISTIAGLTSLKYITYLDASHNNLCDIKDVCGVVYNWYSIYEIKFIGNPIVKQRQYRENVILSSHKLGVLDNKEISDMTRSFIKRFEQEKLKKSSKSTENIPDWAKKYGPPSLHKIVYKSLITKPSFDNSTIESNVNDIYLPWKALPTTKNKVGKFTMSSQK</sequence>
<dbReference type="InterPro" id="IPR001611">
    <property type="entry name" value="Leu-rich_rpt"/>
</dbReference>
<dbReference type="InterPro" id="IPR032675">
    <property type="entry name" value="LRR_dom_sf"/>
</dbReference>
<accession>A0AAN7PKP1</accession>
<dbReference type="PROSITE" id="PS51450">
    <property type="entry name" value="LRR"/>
    <property type="match status" value="1"/>
</dbReference>
<name>A0AAN7PKP1_9COLE</name>
<dbReference type="EMBL" id="JARPUR010000001">
    <property type="protein sequence ID" value="KAK4884651.1"/>
    <property type="molecule type" value="Genomic_DNA"/>
</dbReference>